<name>A0A483KHI6_9ENTR</name>
<dbReference type="InterPro" id="IPR027417">
    <property type="entry name" value="P-loop_NTPase"/>
</dbReference>
<dbReference type="SUPFAM" id="SSF52540">
    <property type="entry name" value="P-loop containing nucleoside triphosphate hydrolases"/>
    <property type="match status" value="1"/>
</dbReference>
<evidence type="ECO:0000313" key="7">
    <source>
        <dbReference type="EMBL" id="TCX62257.1"/>
    </source>
</evidence>
<organism evidence="7">
    <name type="scientific">Klebsiella quasipneumoniae</name>
    <dbReference type="NCBI Taxonomy" id="1463165"/>
    <lineage>
        <taxon>Bacteria</taxon>
        <taxon>Pseudomonadati</taxon>
        <taxon>Pseudomonadota</taxon>
        <taxon>Gammaproteobacteria</taxon>
        <taxon>Enterobacterales</taxon>
        <taxon>Enterobacteriaceae</taxon>
        <taxon>Klebsiella/Raoultella group</taxon>
        <taxon>Klebsiella</taxon>
        <taxon>Klebsiella pneumoniae complex</taxon>
    </lineage>
</organism>
<dbReference type="AlphaFoldDB" id="A0A483KHI6"/>
<dbReference type="Gene3D" id="3.40.50.2300">
    <property type="match status" value="1"/>
</dbReference>
<keyword evidence="2" id="KW-0067">ATP-binding</keyword>
<keyword evidence="3" id="KW-0805">Transcription regulation</keyword>
<dbReference type="Gene3D" id="3.40.50.300">
    <property type="entry name" value="P-loop containing nucleotide triphosphate hydrolases"/>
    <property type="match status" value="1"/>
</dbReference>
<dbReference type="PRINTS" id="PR01590">
    <property type="entry name" value="HTHFIS"/>
</dbReference>
<dbReference type="EMBL" id="SDCO01000005">
    <property type="protein sequence ID" value="TCX62257.1"/>
    <property type="molecule type" value="Genomic_DNA"/>
</dbReference>
<dbReference type="InterPro" id="IPR003593">
    <property type="entry name" value="AAA+_ATPase"/>
</dbReference>
<dbReference type="PANTHER" id="PTHR32071">
    <property type="entry name" value="TRANSCRIPTIONAL REGULATORY PROTEIN"/>
    <property type="match status" value="1"/>
</dbReference>
<evidence type="ECO:0000256" key="1">
    <source>
        <dbReference type="ARBA" id="ARBA00022741"/>
    </source>
</evidence>
<dbReference type="PROSITE" id="PS50045">
    <property type="entry name" value="SIGMA54_INTERACT_4"/>
    <property type="match status" value="1"/>
</dbReference>
<dbReference type="InterPro" id="IPR002197">
    <property type="entry name" value="HTH_Fis"/>
</dbReference>
<dbReference type="PANTHER" id="PTHR32071:SF57">
    <property type="entry name" value="C4-DICARBOXYLATE TRANSPORT TRANSCRIPTIONAL REGULATORY PROTEIN DCTD"/>
    <property type="match status" value="1"/>
</dbReference>
<dbReference type="Gene3D" id="3.40.50.10660">
    <property type="entry name" value="PrpR receptor domain-like"/>
    <property type="match status" value="1"/>
</dbReference>
<dbReference type="Pfam" id="PF02954">
    <property type="entry name" value="HTH_8"/>
    <property type="match status" value="1"/>
</dbReference>
<dbReference type="InterPro" id="IPR002078">
    <property type="entry name" value="Sigma_54_int"/>
</dbReference>
<dbReference type="InterPro" id="IPR058031">
    <property type="entry name" value="AAA_lid_NorR"/>
</dbReference>
<dbReference type="PROSITE" id="PS00688">
    <property type="entry name" value="SIGMA54_INTERACT_3"/>
    <property type="match status" value="1"/>
</dbReference>
<dbReference type="SUPFAM" id="SSF46689">
    <property type="entry name" value="Homeodomain-like"/>
    <property type="match status" value="1"/>
</dbReference>
<keyword evidence="1" id="KW-0547">Nucleotide-binding</keyword>
<dbReference type="Gene3D" id="1.10.10.60">
    <property type="entry name" value="Homeodomain-like"/>
    <property type="match status" value="1"/>
</dbReference>
<dbReference type="CDD" id="cd00009">
    <property type="entry name" value="AAA"/>
    <property type="match status" value="1"/>
</dbReference>
<proteinExistence type="predicted"/>
<accession>A0A483KHI6</accession>
<reference evidence="7" key="1">
    <citation type="submission" date="2019-01" db="EMBL/GenBank/DDBJ databases">
        <authorList>
            <person name="Lista F."/>
            <person name="Anselmo A."/>
        </authorList>
    </citation>
    <scope>NUCLEOTIDE SEQUENCE</scope>
    <source>
        <strain evidence="7">8S</strain>
    </source>
</reference>
<dbReference type="GO" id="GO:0000156">
    <property type="term" value="F:phosphorelay response regulator activity"/>
    <property type="evidence" value="ECO:0007669"/>
    <property type="project" value="InterPro"/>
</dbReference>
<evidence type="ECO:0000256" key="3">
    <source>
        <dbReference type="ARBA" id="ARBA00023015"/>
    </source>
</evidence>
<dbReference type="InterPro" id="IPR025944">
    <property type="entry name" value="Sigma_54_int_dom_CS"/>
</dbReference>
<sequence>MKNNEIVIFSVSSTITQRIINVLIERKLEIPVYEFRYSDVLNKANEMIQSGTRIIISRGGTAALLRNNIPIPVIEIAHDFHGVYRILQEAKNKSQKIAAIGFPQFCRALRHYQSMTNDEFKICQVYNHHDIENVIKNLSENDYHMVIGGLTVAEMAKKYNLNVIEGDADNNSIEQAINEAHGLLKYINRENLKLVMSHAALNQSREGIMCVDQLGEIIHINAIGMTLFQCQVGDKLFKKEVFKDIYASMINESNVKEQAIEINGTLVSLSVRHFSNRHNSYAVITGLSQESTLWQQTTSKKSHLRGYATSYSFDNIIAQSPIMHQVIQKARLCAQHELPVHILGDTGTGKELFAQSIHHVSARSHGPFVALNCAAIPESLLESELFGYAEGAFTNARKGGKPGVFEMATNGTVFIDEISEAPLSVQVKLLRVLQEKQFSRLGGDTLLSADFRLITASNKDLGQLVASGEFRQDLYYRINILELQLPSLRERPEDIMVLIHHLLQQQNKHLTFTADAVNCLQNYDWPGNIRELQAVIYRLIVLLDGNTVNKEVLQQISHLSPACHQSVSLVSDHTLVADESDLLKKQEKQLIASVIEKTDGDRTRASAILGISPTTLWRKLKQHNISG</sequence>
<dbReference type="Gene3D" id="1.10.8.60">
    <property type="match status" value="1"/>
</dbReference>
<dbReference type="Pfam" id="PF00158">
    <property type="entry name" value="Sigma54_activat"/>
    <property type="match status" value="1"/>
</dbReference>
<dbReference type="GO" id="GO:0043565">
    <property type="term" value="F:sequence-specific DNA binding"/>
    <property type="evidence" value="ECO:0007669"/>
    <property type="project" value="InterPro"/>
</dbReference>
<evidence type="ECO:0000256" key="2">
    <source>
        <dbReference type="ARBA" id="ARBA00022840"/>
    </source>
</evidence>
<dbReference type="SMART" id="SM00382">
    <property type="entry name" value="AAA"/>
    <property type="match status" value="1"/>
</dbReference>
<evidence type="ECO:0000256" key="4">
    <source>
        <dbReference type="ARBA" id="ARBA00023125"/>
    </source>
</evidence>
<feature type="domain" description="Sigma-54 factor interaction" evidence="6">
    <location>
        <begin position="316"/>
        <end position="541"/>
    </location>
</feature>
<dbReference type="GO" id="GO:0006355">
    <property type="term" value="P:regulation of DNA-templated transcription"/>
    <property type="evidence" value="ECO:0007669"/>
    <property type="project" value="InterPro"/>
</dbReference>
<keyword evidence="5" id="KW-0804">Transcription</keyword>
<protein>
    <submittedName>
        <fullName evidence="7">Sigma-54-dependent Fis family transcriptional regulator</fullName>
    </submittedName>
</protein>
<dbReference type="SUPFAM" id="SSF159800">
    <property type="entry name" value="PrpR receptor domain-like"/>
    <property type="match status" value="1"/>
</dbReference>
<gene>
    <name evidence="7" type="ORF">ETE84_11555</name>
</gene>
<keyword evidence="4" id="KW-0238">DNA-binding</keyword>
<dbReference type="FunFam" id="3.40.50.300:FF:000006">
    <property type="entry name" value="DNA-binding transcriptional regulator NtrC"/>
    <property type="match status" value="1"/>
</dbReference>
<evidence type="ECO:0000256" key="5">
    <source>
        <dbReference type="ARBA" id="ARBA00023163"/>
    </source>
</evidence>
<comment type="caution">
    <text evidence="7">The sequence shown here is derived from an EMBL/GenBank/DDBJ whole genome shotgun (WGS) entry which is preliminary data.</text>
</comment>
<dbReference type="InterPro" id="IPR010524">
    <property type="entry name" value="Sig_transdc_resp-reg_PrpR_N"/>
</dbReference>
<dbReference type="GO" id="GO:0005524">
    <property type="term" value="F:ATP binding"/>
    <property type="evidence" value="ECO:0007669"/>
    <property type="project" value="UniProtKB-KW"/>
</dbReference>
<dbReference type="InterPro" id="IPR009057">
    <property type="entry name" value="Homeodomain-like_sf"/>
</dbReference>
<dbReference type="RefSeq" id="WP_087849074.1">
    <property type="nucleotide sequence ID" value="NZ_BQUF01000028.1"/>
</dbReference>
<dbReference type="Pfam" id="PF25601">
    <property type="entry name" value="AAA_lid_14"/>
    <property type="match status" value="1"/>
</dbReference>
<dbReference type="Pfam" id="PF06506">
    <property type="entry name" value="PrpR_N"/>
    <property type="match status" value="1"/>
</dbReference>
<evidence type="ECO:0000259" key="6">
    <source>
        <dbReference type="PROSITE" id="PS50045"/>
    </source>
</evidence>